<dbReference type="EMBL" id="JAPKNK010000005">
    <property type="protein sequence ID" value="MCX5570358.1"/>
    <property type="molecule type" value="Genomic_DNA"/>
</dbReference>
<dbReference type="SMART" id="SM01007">
    <property type="entry name" value="Aldolase_II"/>
    <property type="match status" value="1"/>
</dbReference>
<sequence length="415" mass="44983">MQSRWNGDEANRFIQAALAAGQSEALGLRIYTSRIIGQDPDLVLHGGGNTSAKVTAEDGSEIMHIKGSGWDLDTIEAPGLPAVRMEPLLAARDGGKLSDPEMVALLRSALLDAASPNPSVEALLHGFLPFRFVDHTHATAALALANQPDMQETVKRVYGDRLAWVPYVMPGFDLSIEGDKVYRAHPGCEGLWLENHGLFSFADTAEASYELMIEFATLAEQELARAGVTLEGPQQSDQQADPALVERLTTALTRAGSPFAKGLSLDYRSTPAIRRHVSKPDVADIALRGTVTPDHVIRIKPFPLIIDAGASEADIDRALAGYIERYTAYFERNAAKASEPKTMLDAYPRVVLVRGEGMFGLGSNAKAAKIAGDLIEQSTRVMNAAEAYGRFTPISEADLFDMEYWSLEQAKLKSA</sequence>
<reference evidence="2" key="1">
    <citation type="submission" date="2022-11" db="EMBL/GenBank/DDBJ databases">
        <title>Biodiversity and phylogenetic relationships of bacteria.</title>
        <authorList>
            <person name="Machado R.A.R."/>
            <person name="Bhat A."/>
            <person name="Loulou A."/>
            <person name="Kallel S."/>
        </authorList>
    </citation>
    <scope>NUCLEOTIDE SEQUENCE</scope>
    <source>
        <strain evidence="2">K-TC2</strain>
    </source>
</reference>
<evidence type="ECO:0000259" key="1">
    <source>
        <dbReference type="SMART" id="SM01007"/>
    </source>
</evidence>
<feature type="domain" description="Class II aldolase/adducin N-terminal" evidence="1">
    <location>
        <begin position="28"/>
        <end position="223"/>
    </location>
</feature>
<dbReference type="Pfam" id="PF00596">
    <property type="entry name" value="Aldolase_II"/>
    <property type="match status" value="1"/>
</dbReference>
<comment type="caution">
    <text evidence="2">The sequence shown here is derived from an EMBL/GenBank/DDBJ whole genome shotgun (WGS) entry which is preliminary data.</text>
</comment>
<name>A0A9X3E6B9_9HYPH</name>
<dbReference type="Proteomes" id="UP001144805">
    <property type="component" value="Unassembled WGS sequence"/>
</dbReference>
<keyword evidence="3" id="KW-1185">Reference proteome</keyword>
<dbReference type="InterPro" id="IPR001303">
    <property type="entry name" value="Aldolase_II/adducin_N"/>
</dbReference>
<dbReference type="RefSeq" id="WP_266339320.1">
    <property type="nucleotide sequence ID" value="NZ_JAPKNK010000005.1"/>
</dbReference>
<proteinExistence type="predicted"/>
<accession>A0A9X3E6B9</accession>
<organism evidence="2 3">
    <name type="scientific">Kaistia nematophila</name>
    <dbReference type="NCBI Taxonomy" id="2994654"/>
    <lineage>
        <taxon>Bacteria</taxon>
        <taxon>Pseudomonadati</taxon>
        <taxon>Pseudomonadota</taxon>
        <taxon>Alphaproteobacteria</taxon>
        <taxon>Hyphomicrobiales</taxon>
        <taxon>Kaistiaceae</taxon>
        <taxon>Kaistia</taxon>
    </lineage>
</organism>
<dbReference type="Gene3D" id="3.40.225.10">
    <property type="entry name" value="Class II aldolase/adducin N-terminal domain"/>
    <property type="match status" value="1"/>
</dbReference>
<gene>
    <name evidence="2" type="ORF">OSH07_14215</name>
</gene>
<evidence type="ECO:0000313" key="2">
    <source>
        <dbReference type="EMBL" id="MCX5570358.1"/>
    </source>
</evidence>
<dbReference type="InterPro" id="IPR036409">
    <property type="entry name" value="Aldolase_II/adducin_N_sf"/>
</dbReference>
<protein>
    <submittedName>
        <fullName evidence="2">Class II aldolase</fullName>
    </submittedName>
</protein>
<dbReference type="SUPFAM" id="SSF53639">
    <property type="entry name" value="AraD/HMP-PK domain-like"/>
    <property type="match status" value="1"/>
</dbReference>
<dbReference type="AlphaFoldDB" id="A0A9X3E6B9"/>
<evidence type="ECO:0000313" key="3">
    <source>
        <dbReference type="Proteomes" id="UP001144805"/>
    </source>
</evidence>